<evidence type="ECO:0000256" key="5">
    <source>
        <dbReference type="RuleBase" id="RU003930"/>
    </source>
</evidence>
<dbReference type="Gene3D" id="3.30.1440.10">
    <property type="match status" value="1"/>
</dbReference>
<accession>A0A2H0UKY1</accession>
<dbReference type="InterPro" id="IPR031310">
    <property type="entry name" value="Ribosomal_uL5_N"/>
</dbReference>
<reference evidence="9" key="1">
    <citation type="submission" date="2017-09" db="EMBL/GenBank/DDBJ databases">
        <title>Depth-based differentiation of microbial function through sediment-hosted aquifers and enrichment of novel symbionts in the deep terrestrial subsurface.</title>
        <authorList>
            <person name="Probst A.J."/>
            <person name="Ladd B."/>
            <person name="Jarett J.K."/>
            <person name="Geller-Mcgrath D.E."/>
            <person name="Sieber C.M.K."/>
            <person name="Emerson J.B."/>
            <person name="Anantharaman K."/>
            <person name="Thomas B.C."/>
            <person name="Malmstrom R."/>
            <person name="Stieglmeier M."/>
            <person name="Klingl A."/>
            <person name="Woyke T."/>
            <person name="Ryan C.M."/>
            <person name="Banfield J.F."/>
        </authorList>
    </citation>
    <scope>NUCLEOTIDE SEQUENCE [LARGE SCALE GENOMIC DNA]</scope>
</reference>
<gene>
    <name evidence="8" type="primary">rplE</name>
    <name evidence="8" type="ORF">COU11_02465</name>
</gene>
<dbReference type="GO" id="GO:1990904">
    <property type="term" value="C:ribonucleoprotein complex"/>
    <property type="evidence" value="ECO:0007669"/>
    <property type="project" value="UniProtKB-KW"/>
</dbReference>
<keyword evidence="2 5" id="KW-0689">Ribosomal protein</keyword>
<dbReference type="Proteomes" id="UP000229526">
    <property type="component" value="Unassembled WGS sequence"/>
</dbReference>
<evidence type="ECO:0000313" key="8">
    <source>
        <dbReference type="EMBL" id="PIR87069.1"/>
    </source>
</evidence>
<feature type="domain" description="Large ribosomal subunit protein uL5 C-terminal" evidence="7">
    <location>
        <begin position="64"/>
        <end position="157"/>
    </location>
</feature>
<dbReference type="InterPro" id="IPR002132">
    <property type="entry name" value="Ribosomal_uL5"/>
</dbReference>
<dbReference type="Pfam" id="PF00673">
    <property type="entry name" value="Ribosomal_L5_C"/>
    <property type="match status" value="1"/>
</dbReference>
<evidence type="ECO:0000259" key="6">
    <source>
        <dbReference type="Pfam" id="PF00281"/>
    </source>
</evidence>
<sequence>MKNSIEKVVVNTSFGKQATAMSDFESKVLPEIRTELAAIIGQMPQVRPARKSIAGFKLREGMAVGMRATLRGAKARQFVSRVVNIVLPRIRDFRGIKLSGIDRDGNLTFGIKEHIVFPEIVLEESKANFGLQITVVPREPMENEEAIAFYRELGIPFEKEAVATR</sequence>
<dbReference type="AlphaFoldDB" id="A0A2H0UKY1"/>
<keyword evidence="3 5" id="KW-0687">Ribonucleoprotein</keyword>
<name>A0A2H0UKY1_9BACT</name>
<evidence type="ECO:0000259" key="7">
    <source>
        <dbReference type="Pfam" id="PF00673"/>
    </source>
</evidence>
<dbReference type="SUPFAM" id="SSF55282">
    <property type="entry name" value="RL5-like"/>
    <property type="match status" value="1"/>
</dbReference>
<proteinExistence type="inferred from homology"/>
<dbReference type="EMBL" id="PFBD01000020">
    <property type="protein sequence ID" value="PIR87069.1"/>
    <property type="molecule type" value="Genomic_DNA"/>
</dbReference>
<dbReference type="GO" id="GO:0005840">
    <property type="term" value="C:ribosome"/>
    <property type="evidence" value="ECO:0007669"/>
    <property type="project" value="UniProtKB-KW"/>
</dbReference>
<dbReference type="InterPro" id="IPR022803">
    <property type="entry name" value="Ribosomal_uL5_dom_sf"/>
</dbReference>
<comment type="similarity">
    <text evidence="1 5">Belongs to the universal ribosomal protein uL5 family.</text>
</comment>
<dbReference type="PANTHER" id="PTHR11994">
    <property type="entry name" value="60S RIBOSOMAL PROTEIN L11-RELATED"/>
    <property type="match status" value="1"/>
</dbReference>
<evidence type="ECO:0000256" key="1">
    <source>
        <dbReference type="ARBA" id="ARBA00008553"/>
    </source>
</evidence>
<comment type="caution">
    <text evidence="8">The sequence shown here is derived from an EMBL/GenBank/DDBJ whole genome shotgun (WGS) entry which is preliminary data.</text>
</comment>
<dbReference type="PIRSF" id="PIRSF002161">
    <property type="entry name" value="Ribosomal_L5"/>
    <property type="match status" value="1"/>
</dbReference>
<evidence type="ECO:0000256" key="3">
    <source>
        <dbReference type="ARBA" id="ARBA00023274"/>
    </source>
</evidence>
<evidence type="ECO:0000256" key="4">
    <source>
        <dbReference type="ARBA" id="ARBA00035461"/>
    </source>
</evidence>
<protein>
    <recommendedName>
        <fullName evidence="4">50S ribosomal protein L5</fullName>
    </recommendedName>
</protein>
<feature type="domain" description="Large ribosomal subunit protein uL5 N-terminal" evidence="6">
    <location>
        <begin position="4"/>
        <end position="59"/>
    </location>
</feature>
<evidence type="ECO:0000313" key="9">
    <source>
        <dbReference type="Proteomes" id="UP000229526"/>
    </source>
</evidence>
<dbReference type="GO" id="GO:0003735">
    <property type="term" value="F:structural constituent of ribosome"/>
    <property type="evidence" value="ECO:0007669"/>
    <property type="project" value="InterPro"/>
</dbReference>
<organism evidence="8 9">
    <name type="scientific">Candidatus Harrisonbacteria bacterium CG10_big_fil_rev_8_21_14_0_10_49_15</name>
    <dbReference type="NCBI Taxonomy" id="1974587"/>
    <lineage>
        <taxon>Bacteria</taxon>
        <taxon>Candidatus Harrisoniibacteriota</taxon>
    </lineage>
</organism>
<dbReference type="InterPro" id="IPR031309">
    <property type="entry name" value="Ribosomal_uL5_C"/>
</dbReference>
<dbReference type="GO" id="GO:0006412">
    <property type="term" value="P:translation"/>
    <property type="evidence" value="ECO:0007669"/>
    <property type="project" value="InterPro"/>
</dbReference>
<dbReference type="Pfam" id="PF00281">
    <property type="entry name" value="Ribosomal_L5"/>
    <property type="match status" value="1"/>
</dbReference>
<evidence type="ECO:0000256" key="2">
    <source>
        <dbReference type="ARBA" id="ARBA00022980"/>
    </source>
</evidence>